<dbReference type="Proteomes" id="UP000594800">
    <property type="component" value="Chromosome"/>
</dbReference>
<accession>A0A7S9QD58</accession>
<dbReference type="SUPFAM" id="SSF53335">
    <property type="entry name" value="S-adenosyl-L-methionine-dependent methyltransferases"/>
    <property type="match status" value="1"/>
</dbReference>
<evidence type="ECO:0000313" key="3">
    <source>
        <dbReference type="Proteomes" id="UP000594800"/>
    </source>
</evidence>
<feature type="domain" description="Methyltransferase" evidence="1">
    <location>
        <begin position="43"/>
        <end position="135"/>
    </location>
</feature>
<dbReference type="Gene3D" id="3.40.50.150">
    <property type="entry name" value="Vaccinia Virus protein VP39"/>
    <property type="match status" value="1"/>
</dbReference>
<protein>
    <submittedName>
        <fullName evidence="2">Class I SAM-dependent methyltransferase</fullName>
    </submittedName>
</protein>
<evidence type="ECO:0000259" key="1">
    <source>
        <dbReference type="Pfam" id="PF13649"/>
    </source>
</evidence>
<dbReference type="InterPro" id="IPR029063">
    <property type="entry name" value="SAM-dependent_MTases_sf"/>
</dbReference>
<gene>
    <name evidence="2" type="ORF">I0K15_18780</name>
</gene>
<keyword evidence="2" id="KW-0489">Methyltransferase</keyword>
<keyword evidence="2" id="KW-0808">Transferase</keyword>
<dbReference type="GO" id="GO:0008168">
    <property type="term" value="F:methyltransferase activity"/>
    <property type="evidence" value="ECO:0007669"/>
    <property type="project" value="UniProtKB-KW"/>
</dbReference>
<dbReference type="KEGG" id="poz:I0K15_18780"/>
<sequence length="243" mass="25969">MPGDSLFDEGVAARYDAEHPGDAAEVEAAVALLAELAGSGPALEFAIGTGRLALPLARTGVAVEGIELSRAMVARLRAKPGGASIPVAIGDMTTVRIEGRFALVYLAFNTINNLTTQAAQVACFRNAAAHLEPGGCFVVEVGVPPLQHLPPGETRLAFARSDAHWGIDEIDVVSQNFVSHHVFLRDGGVERRALPMRYVWPAELDLMAELAGLRPKARWADWSRAPFTATSRSHVSVWDKPDG</sequence>
<dbReference type="InterPro" id="IPR041698">
    <property type="entry name" value="Methyltransf_25"/>
</dbReference>
<name>A0A7S9QD58_9RHOB</name>
<dbReference type="CDD" id="cd02440">
    <property type="entry name" value="AdoMet_MTases"/>
    <property type="match status" value="1"/>
</dbReference>
<evidence type="ECO:0000313" key="2">
    <source>
        <dbReference type="EMBL" id="QPH53796.1"/>
    </source>
</evidence>
<dbReference type="RefSeq" id="WP_196103005.1">
    <property type="nucleotide sequence ID" value="NZ_CP064942.1"/>
</dbReference>
<dbReference type="AlphaFoldDB" id="A0A7S9QD58"/>
<dbReference type="EMBL" id="CP064942">
    <property type="protein sequence ID" value="QPH53796.1"/>
    <property type="molecule type" value="Genomic_DNA"/>
</dbReference>
<reference evidence="2 3" key="1">
    <citation type="submission" date="2020-11" db="EMBL/GenBank/DDBJ databases">
        <title>Description of Pontivivens ytuae sp. nov. isolated from deep sea sediment of Mariana Trench.</title>
        <authorList>
            <person name="Wang Z."/>
            <person name="Sun Q.-L."/>
            <person name="Xu X.-D."/>
            <person name="Tang Y.-Z."/>
            <person name="Zhang J."/>
        </authorList>
    </citation>
    <scope>NUCLEOTIDE SEQUENCE [LARGE SCALE GENOMIC DNA]</scope>
    <source>
        <strain evidence="2 3">MT2928</strain>
    </source>
</reference>
<keyword evidence="3" id="KW-1185">Reference proteome</keyword>
<dbReference type="Pfam" id="PF13649">
    <property type="entry name" value="Methyltransf_25"/>
    <property type="match status" value="1"/>
</dbReference>
<dbReference type="GO" id="GO:0032259">
    <property type="term" value="P:methylation"/>
    <property type="evidence" value="ECO:0007669"/>
    <property type="project" value="UniProtKB-KW"/>
</dbReference>
<proteinExistence type="predicted"/>
<organism evidence="2 3">
    <name type="scientific">Pontivivens ytuae</name>
    <dbReference type="NCBI Taxonomy" id="2789856"/>
    <lineage>
        <taxon>Bacteria</taxon>
        <taxon>Pseudomonadati</taxon>
        <taxon>Pseudomonadota</taxon>
        <taxon>Alphaproteobacteria</taxon>
        <taxon>Rhodobacterales</taxon>
        <taxon>Paracoccaceae</taxon>
        <taxon>Pontivivens</taxon>
    </lineage>
</organism>